<dbReference type="EMBL" id="CP041614">
    <property type="protein sequence ID" value="QDO85226.1"/>
    <property type="molecule type" value="Genomic_DNA"/>
</dbReference>
<dbReference type="Proteomes" id="UP000315947">
    <property type="component" value="Chromosome"/>
</dbReference>
<sequence>MLLENFKIVDSIAIEFTGTFLDLHSNFDFVKLAYNIEERTVELDWKKCSGEWAKLEQYKKLKLVFKSVDIFRVNPRDSEKPFSEDDCLSYIGYLHPDDLNLMEGFLPSEQSEDNYHMVLGFESGLVLKIYSELVLLVAVNDATHN</sequence>
<accession>A0ABX5X1K4</accession>
<evidence type="ECO:0000313" key="1">
    <source>
        <dbReference type="EMBL" id="QDO85226.1"/>
    </source>
</evidence>
<proteinExistence type="predicted"/>
<evidence type="ECO:0000313" key="2">
    <source>
        <dbReference type="Proteomes" id="UP000315947"/>
    </source>
</evidence>
<protein>
    <submittedName>
        <fullName evidence="1">Uncharacterized protein</fullName>
    </submittedName>
</protein>
<dbReference type="RefSeq" id="WP_144047571.1">
    <property type="nucleotide sequence ID" value="NZ_CP041614.1"/>
</dbReference>
<organism evidence="1 2">
    <name type="scientific">Shewanella psychropiezotolerans</name>
    <dbReference type="NCBI Taxonomy" id="2593655"/>
    <lineage>
        <taxon>Bacteria</taxon>
        <taxon>Pseudomonadati</taxon>
        <taxon>Pseudomonadota</taxon>
        <taxon>Gammaproteobacteria</taxon>
        <taxon>Alteromonadales</taxon>
        <taxon>Shewanellaceae</taxon>
        <taxon>Shewanella</taxon>
    </lineage>
</organism>
<keyword evidence="2" id="KW-1185">Reference proteome</keyword>
<gene>
    <name evidence="1" type="ORF">FM037_20765</name>
</gene>
<reference evidence="1 2" key="1">
    <citation type="submission" date="2019-07" db="EMBL/GenBank/DDBJ databases">
        <title>Shewanella sp. YLB-06 whole genomic sequence.</title>
        <authorList>
            <person name="Yu L."/>
        </authorList>
    </citation>
    <scope>NUCLEOTIDE SEQUENCE [LARGE SCALE GENOMIC DNA]</scope>
    <source>
        <strain evidence="1 2">YLB-06</strain>
    </source>
</reference>
<name>A0ABX5X1K4_9GAMM</name>